<protein>
    <recommendedName>
        <fullName evidence="15">Penicillin-binding protein 2</fullName>
    </recommendedName>
</protein>
<dbReference type="SUPFAM" id="SSF56519">
    <property type="entry name" value="Penicillin binding protein dimerisation domain"/>
    <property type="match status" value="1"/>
</dbReference>
<keyword evidence="5" id="KW-0133">Cell shape</keyword>
<dbReference type="GO" id="GO:0071555">
    <property type="term" value="P:cell wall organization"/>
    <property type="evidence" value="ECO:0007669"/>
    <property type="project" value="UniProtKB-KW"/>
</dbReference>
<feature type="domain" description="Penicillin-binding protein transpeptidase" evidence="11">
    <location>
        <begin position="223"/>
        <end position="533"/>
    </location>
</feature>
<keyword evidence="6" id="KW-0573">Peptidoglycan synthesis</keyword>
<comment type="subcellular location">
    <subcellularLocation>
        <location evidence="2">Cell membrane</location>
    </subcellularLocation>
    <subcellularLocation>
        <location evidence="1">Membrane</location>
        <topology evidence="1">Single-pass membrane protein</topology>
    </subcellularLocation>
</comment>
<dbReference type="InterPro" id="IPR005311">
    <property type="entry name" value="PBP_dimer"/>
</dbReference>
<dbReference type="InterPro" id="IPR012338">
    <property type="entry name" value="Beta-lactam/transpept-like"/>
</dbReference>
<evidence type="ECO:0000313" key="13">
    <source>
        <dbReference type="EMBL" id="OHA59012.1"/>
    </source>
</evidence>
<keyword evidence="4 10" id="KW-0812">Transmembrane</keyword>
<evidence type="ECO:0000256" key="4">
    <source>
        <dbReference type="ARBA" id="ARBA00022692"/>
    </source>
</evidence>
<evidence type="ECO:0000256" key="5">
    <source>
        <dbReference type="ARBA" id="ARBA00022960"/>
    </source>
</evidence>
<keyword evidence="3" id="KW-1003">Cell membrane</keyword>
<comment type="caution">
    <text evidence="13">The sequence shown here is derived from an EMBL/GenBank/DDBJ whole genome shotgun (WGS) entry which is preliminary data.</text>
</comment>
<gene>
    <name evidence="13" type="ORF">A2370_00630</name>
</gene>
<evidence type="ECO:0000256" key="10">
    <source>
        <dbReference type="SAM" id="Phobius"/>
    </source>
</evidence>
<dbReference type="Pfam" id="PF03717">
    <property type="entry name" value="PBP_dimer"/>
    <property type="match status" value="1"/>
</dbReference>
<feature type="transmembrane region" description="Helical" evidence="10">
    <location>
        <begin position="49"/>
        <end position="69"/>
    </location>
</feature>
<dbReference type="InterPro" id="IPR050515">
    <property type="entry name" value="Beta-lactam/transpept"/>
</dbReference>
<dbReference type="PANTHER" id="PTHR30627:SF2">
    <property type="entry name" value="PEPTIDOGLYCAN D,D-TRANSPEPTIDASE MRDA"/>
    <property type="match status" value="1"/>
</dbReference>
<dbReference type="GO" id="GO:0005886">
    <property type="term" value="C:plasma membrane"/>
    <property type="evidence" value="ECO:0007669"/>
    <property type="project" value="UniProtKB-SubCell"/>
</dbReference>
<dbReference type="InterPro" id="IPR036138">
    <property type="entry name" value="PBP_dimer_sf"/>
</dbReference>
<dbReference type="PANTHER" id="PTHR30627">
    <property type="entry name" value="PEPTIDOGLYCAN D,D-TRANSPEPTIDASE"/>
    <property type="match status" value="1"/>
</dbReference>
<evidence type="ECO:0000256" key="1">
    <source>
        <dbReference type="ARBA" id="ARBA00004167"/>
    </source>
</evidence>
<dbReference type="AlphaFoldDB" id="A0A1G2QG72"/>
<dbReference type="GO" id="GO:0009252">
    <property type="term" value="P:peptidoglycan biosynthetic process"/>
    <property type="evidence" value="ECO:0007669"/>
    <property type="project" value="UniProtKB-KW"/>
</dbReference>
<evidence type="ECO:0000256" key="3">
    <source>
        <dbReference type="ARBA" id="ARBA00022475"/>
    </source>
</evidence>
<name>A0A1G2QG72_9BACT</name>
<evidence type="ECO:0000313" key="14">
    <source>
        <dbReference type="Proteomes" id="UP000176222"/>
    </source>
</evidence>
<dbReference type="Proteomes" id="UP000176222">
    <property type="component" value="Unassembled WGS sequence"/>
</dbReference>
<proteinExistence type="predicted"/>
<evidence type="ECO:0008006" key="15">
    <source>
        <dbReference type="Google" id="ProtNLM"/>
    </source>
</evidence>
<accession>A0A1G2QG72</accession>
<organism evidence="13 14">
    <name type="scientific">Candidatus Vogelbacteria bacterium RIFOXYB1_FULL_42_16</name>
    <dbReference type="NCBI Taxonomy" id="1802436"/>
    <lineage>
        <taxon>Bacteria</taxon>
        <taxon>Candidatus Vogeliibacteriota</taxon>
    </lineage>
</organism>
<evidence type="ECO:0000256" key="6">
    <source>
        <dbReference type="ARBA" id="ARBA00022984"/>
    </source>
</evidence>
<dbReference type="Gene3D" id="3.90.1310.10">
    <property type="entry name" value="Penicillin-binding protein 2a (Domain 2)"/>
    <property type="match status" value="1"/>
</dbReference>
<dbReference type="Gene3D" id="3.40.710.10">
    <property type="entry name" value="DD-peptidase/beta-lactamase superfamily"/>
    <property type="match status" value="1"/>
</dbReference>
<dbReference type="GO" id="GO:0008658">
    <property type="term" value="F:penicillin binding"/>
    <property type="evidence" value="ECO:0007669"/>
    <property type="project" value="InterPro"/>
</dbReference>
<feature type="domain" description="Penicillin-binding protein dimerisation" evidence="12">
    <location>
        <begin position="113"/>
        <end position="182"/>
    </location>
</feature>
<reference evidence="13 14" key="1">
    <citation type="journal article" date="2016" name="Nat. Commun.">
        <title>Thousands of microbial genomes shed light on interconnected biogeochemical processes in an aquifer system.</title>
        <authorList>
            <person name="Anantharaman K."/>
            <person name="Brown C.T."/>
            <person name="Hug L.A."/>
            <person name="Sharon I."/>
            <person name="Castelle C.J."/>
            <person name="Probst A.J."/>
            <person name="Thomas B.C."/>
            <person name="Singh A."/>
            <person name="Wilkins M.J."/>
            <person name="Karaoz U."/>
            <person name="Brodie E.L."/>
            <person name="Williams K.H."/>
            <person name="Hubbard S.S."/>
            <person name="Banfield J.F."/>
        </authorList>
    </citation>
    <scope>NUCLEOTIDE SEQUENCE [LARGE SCALE GENOMIC DNA]</scope>
</reference>
<evidence type="ECO:0000256" key="7">
    <source>
        <dbReference type="ARBA" id="ARBA00022989"/>
    </source>
</evidence>
<dbReference type="SUPFAM" id="SSF56601">
    <property type="entry name" value="beta-lactamase/transpeptidase-like"/>
    <property type="match status" value="1"/>
</dbReference>
<evidence type="ECO:0000259" key="11">
    <source>
        <dbReference type="Pfam" id="PF00905"/>
    </source>
</evidence>
<keyword evidence="9" id="KW-0961">Cell wall biogenesis/degradation</keyword>
<evidence type="ECO:0000256" key="9">
    <source>
        <dbReference type="ARBA" id="ARBA00023316"/>
    </source>
</evidence>
<sequence>MFKRHHFLSRRNLSRDLDPDEIFLDDSNLPSFDKQQFEGQIEKPISKKILFFSGLFFGLIGLIFIGQVFNLQVAQGTVYADRSVNNTLRHTPIYAERGIIYDRHKKMLAWNNPNRLYADQEGLAHVLGYVGYPSEEELSTNQLLDPKQLIGRDGVEAFYNQVLGGEKGLKIEETNAIGGIISDHIIRQPKSGQELILAIDAKVQEKFYQTVRSVATQYDFRGGSGVIMNINTGEIIAMVSYPEYNPNILSQGKDKEKISNYFNNKNFPLLNRTISGLYTPGSVFKPFVAVGALEQNVIDTKKQIVSTGQLVVPNPYDPSKPTIFKDWKAHGPVDMRWAIAVSSDVYFYQIGGGFGSQKGIGIMNIEKYAKLFGLSLKTGINLPGEETGVIPNPEWKAKNFDGEPWRVGNTYHTAIGQYGVLVTPLQILRGITAIANGGRMITPTILKSPDGLFTPGQILPLDPEHLRVVREGMRLSVREGTAKGLNTPAVEVGAKTGTAELGETRERVNSWVTGFFPYAKPHYAFVVVMEKGSRHNTIGATFVMRQMFDWLAVYEPEYLKEIY</sequence>
<dbReference type="GO" id="GO:0008360">
    <property type="term" value="P:regulation of cell shape"/>
    <property type="evidence" value="ECO:0007669"/>
    <property type="project" value="UniProtKB-KW"/>
</dbReference>
<dbReference type="STRING" id="1802436.A2370_00630"/>
<keyword evidence="7 10" id="KW-1133">Transmembrane helix</keyword>
<dbReference type="Pfam" id="PF00905">
    <property type="entry name" value="Transpeptidase"/>
    <property type="match status" value="1"/>
</dbReference>
<evidence type="ECO:0000256" key="8">
    <source>
        <dbReference type="ARBA" id="ARBA00023136"/>
    </source>
</evidence>
<evidence type="ECO:0000259" key="12">
    <source>
        <dbReference type="Pfam" id="PF03717"/>
    </source>
</evidence>
<dbReference type="InterPro" id="IPR001460">
    <property type="entry name" value="PCN-bd_Tpept"/>
</dbReference>
<evidence type="ECO:0000256" key="2">
    <source>
        <dbReference type="ARBA" id="ARBA00004236"/>
    </source>
</evidence>
<dbReference type="EMBL" id="MHTH01000006">
    <property type="protein sequence ID" value="OHA59012.1"/>
    <property type="molecule type" value="Genomic_DNA"/>
</dbReference>
<dbReference type="GO" id="GO:0071972">
    <property type="term" value="F:peptidoglycan L,D-transpeptidase activity"/>
    <property type="evidence" value="ECO:0007669"/>
    <property type="project" value="TreeGrafter"/>
</dbReference>
<keyword evidence="8 10" id="KW-0472">Membrane</keyword>